<protein>
    <submittedName>
        <fullName evidence="1">Uncharacterized protein</fullName>
    </submittedName>
</protein>
<evidence type="ECO:0000313" key="1">
    <source>
        <dbReference type="EMBL" id="AIE59083.1"/>
    </source>
</evidence>
<reference evidence="1 2" key="1">
    <citation type="journal article" date="2015" name="BMC Genomics">
        <title>Transcriptome analysis of thermophilic methylotrophic Bacillus methanolicus MGA3 using RNA-sequencing provides detailed insights into its previously uncharted transcriptional landscape.</title>
        <authorList>
            <person name="Irla M."/>
            <person name="Neshat A."/>
            <person name="Brautaset T."/>
            <person name="Ruckert C."/>
            <person name="Kalinowski J."/>
            <person name="Wendisch V.F."/>
        </authorList>
    </citation>
    <scope>NUCLEOTIDE SEQUENCE [LARGE SCALE GENOMIC DNA]</scope>
    <source>
        <strain evidence="2">MGA3 / ATCC 53907</strain>
    </source>
</reference>
<organism evidence="1 2">
    <name type="scientific">Bacillus methanolicus (strain MGA3 / ATCC 53907)</name>
    <dbReference type="NCBI Taxonomy" id="796606"/>
    <lineage>
        <taxon>Bacteria</taxon>
        <taxon>Bacillati</taxon>
        <taxon>Bacillota</taxon>
        <taxon>Bacilli</taxon>
        <taxon>Bacillales</taxon>
        <taxon>Bacillaceae</taxon>
        <taxon>Bacillus</taxon>
    </lineage>
</organism>
<dbReference type="Proteomes" id="UP000027602">
    <property type="component" value="Chromosome"/>
</dbReference>
<proteinExistence type="predicted"/>
<dbReference type="AlphaFoldDB" id="A0A068LQ51"/>
<accession>A0A068LQ51</accession>
<keyword evidence="2" id="KW-1185">Reference proteome</keyword>
<name>A0A068LQ51_BACMM</name>
<dbReference type="HOGENOM" id="CLU_616301_0_0_9"/>
<sequence length="444" mass="50630">MVLLGLAILTACSNEKKNKEYEIPKAEIQQTFTKEDWIRESGIQDDIDTTEKPMFEVLHLSGRKSPEILASYTRMDNHMQKGILIAKKYNEEKNKWEIFFKDEVPNAVRFTIAGPLTIDQKGKRETRLVVECQLKAGSTTQTAAWLYGYGQHSFQKLQELRSEYVQSGEVNIEDNLLVFKGKEQQETFHWENENFKGSPQYLNARNHLKDKSDVLLEYETSGGTLLVKGVSDHTIRVKPGDTIGIRQSGLVKGDVQIRQDLMEGDVEGQYIVTEGDHNREIIFDYGNGKQVVKITIQLITELEKQAAASVYFDHSFADEIKKGRLKGDPYPIGTPVKLIKNENGAPDFEEFRNGSLVFGYSEHAYGYLESEQPVINFISYFPKKEKLYMKDAEKIMGFPDAEGINEMDGNYFQMYMIAGGKELWLEGASASKDDPIEEIRLIQK</sequence>
<dbReference type="KEGG" id="bmet:BMMGA3_03115"/>
<dbReference type="EMBL" id="CP007739">
    <property type="protein sequence ID" value="AIE59083.1"/>
    <property type="molecule type" value="Genomic_DNA"/>
</dbReference>
<gene>
    <name evidence="1" type="ORF">BMMGA3_03115</name>
</gene>
<evidence type="ECO:0000313" key="2">
    <source>
        <dbReference type="Proteomes" id="UP000027602"/>
    </source>
</evidence>